<evidence type="ECO:0000313" key="3">
    <source>
        <dbReference type="Proteomes" id="UP001362999"/>
    </source>
</evidence>
<dbReference type="Pfam" id="PF17784">
    <property type="entry name" value="Sulfotransfer_4"/>
    <property type="match status" value="1"/>
</dbReference>
<dbReference type="EMBL" id="JAWWNJ010000115">
    <property type="protein sequence ID" value="KAK6991784.1"/>
    <property type="molecule type" value="Genomic_DNA"/>
</dbReference>
<dbReference type="GO" id="GO:0016787">
    <property type="term" value="F:hydrolase activity"/>
    <property type="evidence" value="ECO:0007669"/>
    <property type="project" value="UniProtKB-KW"/>
</dbReference>
<keyword evidence="3" id="KW-1185">Reference proteome</keyword>
<reference evidence="2 3" key="1">
    <citation type="journal article" date="2024" name="J Genomics">
        <title>Draft genome sequencing and assembly of Favolaschia claudopus CIRM-BRFM 2984 isolated from oak limbs.</title>
        <authorList>
            <person name="Navarro D."/>
            <person name="Drula E."/>
            <person name="Chaduli D."/>
            <person name="Cazenave R."/>
            <person name="Ahrendt S."/>
            <person name="Wang J."/>
            <person name="Lipzen A."/>
            <person name="Daum C."/>
            <person name="Barry K."/>
            <person name="Grigoriev I.V."/>
            <person name="Favel A."/>
            <person name="Rosso M.N."/>
            <person name="Martin F."/>
        </authorList>
    </citation>
    <scope>NUCLEOTIDE SEQUENCE [LARGE SCALE GENOMIC DNA]</scope>
    <source>
        <strain evidence="2 3">CIRM-BRFM 2984</strain>
    </source>
</reference>
<feature type="transmembrane region" description="Helical" evidence="1">
    <location>
        <begin position="246"/>
        <end position="268"/>
    </location>
</feature>
<proteinExistence type="predicted"/>
<dbReference type="Proteomes" id="UP001362999">
    <property type="component" value="Unassembled WGS sequence"/>
</dbReference>
<keyword evidence="1" id="KW-0472">Membrane</keyword>
<keyword evidence="1" id="KW-0812">Transmembrane</keyword>
<gene>
    <name evidence="2" type="ORF">R3P38DRAFT_2571661</name>
</gene>
<organism evidence="2 3">
    <name type="scientific">Favolaschia claudopus</name>
    <dbReference type="NCBI Taxonomy" id="2862362"/>
    <lineage>
        <taxon>Eukaryota</taxon>
        <taxon>Fungi</taxon>
        <taxon>Dikarya</taxon>
        <taxon>Basidiomycota</taxon>
        <taxon>Agaricomycotina</taxon>
        <taxon>Agaricomycetes</taxon>
        <taxon>Agaricomycetidae</taxon>
        <taxon>Agaricales</taxon>
        <taxon>Marasmiineae</taxon>
        <taxon>Mycenaceae</taxon>
        <taxon>Favolaschia</taxon>
    </lineage>
</organism>
<sequence>MYQFIERRNSQRAVPMQVLALGFSRTGTTSMRIALEKLGYNETNHGFTVWTNPLEMEMWTEAINAKFYGKGKRYGRAEWDQLLGHCMAVTDIPHILFAKELIEAYPEAKVILTTRNVDSWWKSYHDTIGNALNSSIGDLTARIDAKTAGKVREFWRLAFLAMFGTTNVTEEVAKKRYLEYYDEVRSFVPAHRLLEYRVGEGWESLCRFLEKDVPSEPFPKTNDTQAFQDHMKQRVVSVWRRSARQLAMPAFLVCACFTFYFAGGLRVFV</sequence>
<evidence type="ECO:0000256" key="1">
    <source>
        <dbReference type="SAM" id="Phobius"/>
    </source>
</evidence>
<keyword evidence="1" id="KW-1133">Transmembrane helix</keyword>
<comment type="caution">
    <text evidence="2">The sequence shown here is derived from an EMBL/GenBank/DDBJ whole genome shotgun (WGS) entry which is preliminary data.</text>
</comment>
<dbReference type="AlphaFoldDB" id="A0AAV9ZS30"/>
<dbReference type="Gene3D" id="3.40.50.300">
    <property type="entry name" value="P-loop containing nucleotide triphosphate hydrolases"/>
    <property type="match status" value="1"/>
</dbReference>
<name>A0AAV9ZS30_9AGAR</name>
<protein>
    <submittedName>
        <fullName evidence="2">P-loop containing nucleoside triphosphate hydrolase protein</fullName>
    </submittedName>
</protein>
<evidence type="ECO:0000313" key="2">
    <source>
        <dbReference type="EMBL" id="KAK6991784.1"/>
    </source>
</evidence>
<dbReference type="PANTHER" id="PTHR36978:SF4">
    <property type="entry name" value="P-LOOP CONTAINING NUCLEOSIDE TRIPHOSPHATE HYDROLASE PROTEIN"/>
    <property type="match status" value="1"/>
</dbReference>
<keyword evidence="2" id="KW-0378">Hydrolase</keyword>
<dbReference type="InterPro" id="IPR027417">
    <property type="entry name" value="P-loop_NTPase"/>
</dbReference>
<accession>A0AAV9ZS30</accession>
<dbReference type="SUPFAM" id="SSF52540">
    <property type="entry name" value="P-loop containing nucleoside triphosphate hydrolases"/>
    <property type="match status" value="1"/>
</dbReference>
<dbReference type="PANTHER" id="PTHR36978">
    <property type="entry name" value="P-LOOP CONTAINING NUCLEOTIDE TRIPHOSPHATE HYDROLASE"/>
    <property type="match status" value="1"/>
</dbReference>
<dbReference type="InterPro" id="IPR040632">
    <property type="entry name" value="Sulfotransfer_4"/>
</dbReference>